<evidence type="ECO:0000256" key="1">
    <source>
        <dbReference type="ARBA" id="ARBA00001947"/>
    </source>
</evidence>
<feature type="transmembrane region" description="Helical" evidence="11">
    <location>
        <begin position="120"/>
        <end position="143"/>
    </location>
</feature>
<dbReference type="InterPro" id="IPR036034">
    <property type="entry name" value="PDZ_sf"/>
</dbReference>
<dbReference type="InterPro" id="IPR001478">
    <property type="entry name" value="PDZ"/>
</dbReference>
<evidence type="ECO:0000256" key="5">
    <source>
        <dbReference type="ARBA" id="ARBA00022692"/>
    </source>
</evidence>
<dbReference type="SUPFAM" id="SSF50156">
    <property type="entry name" value="PDZ domain-like"/>
    <property type="match status" value="1"/>
</dbReference>
<gene>
    <name evidence="13" type="ORF">DES40_0956</name>
</gene>
<feature type="transmembrane region" description="Helical" evidence="11">
    <location>
        <begin position="321"/>
        <end position="340"/>
    </location>
</feature>
<keyword evidence="8 11" id="KW-1133">Transmembrane helix</keyword>
<keyword evidence="5 11" id="KW-0812">Transmembrane</keyword>
<dbReference type="FunCoup" id="A0A420WKX9">
    <property type="interactions" value="398"/>
</dbReference>
<keyword evidence="4 13" id="KW-0645">Protease</keyword>
<reference evidence="13 14" key="1">
    <citation type="submission" date="2018-10" db="EMBL/GenBank/DDBJ databases">
        <title>Genomic Encyclopedia of Type Strains, Phase IV (KMG-IV): sequencing the most valuable type-strain genomes for metagenomic binning, comparative biology and taxonomic classification.</title>
        <authorList>
            <person name="Goeker M."/>
        </authorList>
    </citation>
    <scope>NUCLEOTIDE SEQUENCE [LARGE SCALE GENOMIC DNA]</scope>
    <source>
        <strain evidence="13 14">DSM 22008</strain>
    </source>
</reference>
<evidence type="ECO:0000256" key="2">
    <source>
        <dbReference type="ARBA" id="ARBA00004141"/>
    </source>
</evidence>
<keyword evidence="14" id="KW-1185">Reference proteome</keyword>
<dbReference type="CDD" id="cd06163">
    <property type="entry name" value="S2P-M50_PDZ_RseP-like"/>
    <property type="match status" value="1"/>
</dbReference>
<evidence type="ECO:0000256" key="6">
    <source>
        <dbReference type="ARBA" id="ARBA00022801"/>
    </source>
</evidence>
<dbReference type="InParanoid" id="A0A420WKX9"/>
<comment type="subcellular location">
    <subcellularLocation>
        <location evidence="2">Membrane</location>
        <topology evidence="2">Multi-pass membrane protein</topology>
    </subcellularLocation>
</comment>
<dbReference type="Gene3D" id="2.30.42.10">
    <property type="match status" value="1"/>
</dbReference>
<evidence type="ECO:0000256" key="3">
    <source>
        <dbReference type="ARBA" id="ARBA00007931"/>
    </source>
</evidence>
<comment type="similarity">
    <text evidence="3">Belongs to the peptidase M50B family.</text>
</comment>
<feature type="domain" description="PDZ" evidence="12">
    <location>
        <begin position="139"/>
        <end position="195"/>
    </location>
</feature>
<dbReference type="InterPro" id="IPR004387">
    <property type="entry name" value="Pept_M50_Zn"/>
</dbReference>
<dbReference type="PROSITE" id="PS50106">
    <property type="entry name" value="PDZ"/>
    <property type="match status" value="1"/>
</dbReference>
<name>A0A420WKX9_9PROT</name>
<feature type="transmembrane region" description="Helical" evidence="11">
    <location>
        <begin position="5"/>
        <end position="25"/>
    </location>
</feature>
<dbReference type="InterPro" id="IPR041489">
    <property type="entry name" value="PDZ_6"/>
</dbReference>
<dbReference type="GO" id="GO:0006508">
    <property type="term" value="P:proteolysis"/>
    <property type="evidence" value="ECO:0007669"/>
    <property type="project" value="UniProtKB-KW"/>
</dbReference>
<dbReference type="GO" id="GO:0004222">
    <property type="term" value="F:metalloendopeptidase activity"/>
    <property type="evidence" value="ECO:0007669"/>
    <property type="project" value="InterPro"/>
</dbReference>
<evidence type="ECO:0000256" key="4">
    <source>
        <dbReference type="ARBA" id="ARBA00022670"/>
    </source>
</evidence>
<dbReference type="OrthoDB" id="9782003at2"/>
<evidence type="ECO:0000313" key="14">
    <source>
        <dbReference type="Proteomes" id="UP000282211"/>
    </source>
</evidence>
<evidence type="ECO:0000256" key="11">
    <source>
        <dbReference type="SAM" id="Phobius"/>
    </source>
</evidence>
<keyword evidence="7" id="KW-0862">Zinc</keyword>
<evidence type="ECO:0000256" key="8">
    <source>
        <dbReference type="ARBA" id="ARBA00022989"/>
    </source>
</evidence>
<dbReference type="SMART" id="SM00228">
    <property type="entry name" value="PDZ"/>
    <property type="match status" value="1"/>
</dbReference>
<organism evidence="13 14">
    <name type="scientific">Litorimonas taeanensis</name>
    <dbReference type="NCBI Taxonomy" id="568099"/>
    <lineage>
        <taxon>Bacteria</taxon>
        <taxon>Pseudomonadati</taxon>
        <taxon>Pseudomonadota</taxon>
        <taxon>Alphaproteobacteria</taxon>
        <taxon>Maricaulales</taxon>
        <taxon>Robiginitomaculaceae</taxon>
    </lineage>
</organism>
<dbReference type="InterPro" id="IPR008915">
    <property type="entry name" value="Peptidase_M50"/>
</dbReference>
<dbReference type="Proteomes" id="UP000282211">
    <property type="component" value="Unassembled WGS sequence"/>
</dbReference>
<dbReference type="PANTHER" id="PTHR42837:SF2">
    <property type="entry name" value="MEMBRANE METALLOPROTEASE ARASP2, CHLOROPLASTIC-RELATED"/>
    <property type="match status" value="1"/>
</dbReference>
<keyword evidence="9" id="KW-0482">Metalloprotease</keyword>
<dbReference type="Pfam" id="PF17820">
    <property type="entry name" value="PDZ_6"/>
    <property type="match status" value="1"/>
</dbReference>
<dbReference type="CDD" id="cd23081">
    <property type="entry name" value="cpPDZ_EcRseP-like"/>
    <property type="match status" value="1"/>
</dbReference>
<evidence type="ECO:0000259" key="12">
    <source>
        <dbReference type="PROSITE" id="PS50106"/>
    </source>
</evidence>
<evidence type="ECO:0000256" key="10">
    <source>
        <dbReference type="ARBA" id="ARBA00023136"/>
    </source>
</evidence>
<proteinExistence type="inferred from homology"/>
<dbReference type="PANTHER" id="PTHR42837">
    <property type="entry name" value="REGULATOR OF SIGMA-E PROTEASE RSEP"/>
    <property type="match status" value="1"/>
</dbReference>
<keyword evidence="6" id="KW-0378">Hydrolase</keyword>
<dbReference type="RefSeq" id="WP_121099390.1">
    <property type="nucleotide sequence ID" value="NZ_RBII01000001.1"/>
</dbReference>
<protein>
    <submittedName>
        <fullName evidence="13">Site-2 protease</fullName>
    </submittedName>
</protein>
<comment type="caution">
    <text evidence="13">The sequence shown here is derived from an EMBL/GenBank/DDBJ whole genome shotgun (WGS) entry which is preliminary data.</text>
</comment>
<dbReference type="Pfam" id="PF02163">
    <property type="entry name" value="Peptidase_M50"/>
    <property type="match status" value="1"/>
</dbReference>
<accession>A0A420WKX9</accession>
<keyword evidence="10 11" id="KW-0472">Membrane</keyword>
<evidence type="ECO:0000313" key="13">
    <source>
        <dbReference type="EMBL" id="RKQ71629.1"/>
    </source>
</evidence>
<evidence type="ECO:0000256" key="7">
    <source>
        <dbReference type="ARBA" id="ARBA00022833"/>
    </source>
</evidence>
<dbReference type="GO" id="GO:0016020">
    <property type="term" value="C:membrane"/>
    <property type="evidence" value="ECO:0007669"/>
    <property type="project" value="UniProtKB-SubCell"/>
</dbReference>
<sequence>MISGLIDILIFASSFLLVLSFLVFFHELGHYSVGRFFGISVDRFSIGFGKPIAKWKAKSGTEWMIAQIPLGGYVKFTGDATGASNPDAQALAELKAKVEQEGGEGVENIFHFRPVWQRALVVLAGPVANFVLAILIFAGLAFAMGSYDRTSVISSVEQNSAAAEAGILPGDKILTMDGHDVSRFTALKSYVVLKSDTDIKTQVERNGEILELVVAPKRVEERDFVGGKASAGRLGVGLDSQSELIHIEYNPIEALGYGVGRLGSTLAMTGTYVGRIFQGKENGQQLGSVVKIATITGKSAVDAANADAPFVKRMQEMALRLIQLAAAISIGLGVANLMPIPVLDGGHLVYYAYEAVAGRPLSQEKQEFGFKIGFALLLTLFVALTINDIGYVSSIFS</sequence>
<comment type="cofactor">
    <cofactor evidence="1">
        <name>Zn(2+)</name>
        <dbReference type="ChEBI" id="CHEBI:29105"/>
    </cofactor>
</comment>
<dbReference type="EMBL" id="RBII01000001">
    <property type="protein sequence ID" value="RKQ71629.1"/>
    <property type="molecule type" value="Genomic_DNA"/>
</dbReference>
<dbReference type="AlphaFoldDB" id="A0A420WKX9"/>
<evidence type="ECO:0000256" key="9">
    <source>
        <dbReference type="ARBA" id="ARBA00023049"/>
    </source>
</evidence>
<feature type="transmembrane region" description="Helical" evidence="11">
    <location>
        <begin position="368"/>
        <end position="386"/>
    </location>
</feature>